<dbReference type="InterPro" id="IPR001683">
    <property type="entry name" value="PX_dom"/>
</dbReference>
<dbReference type="GO" id="GO:0005769">
    <property type="term" value="C:early endosome"/>
    <property type="evidence" value="ECO:0007669"/>
    <property type="project" value="TreeGrafter"/>
</dbReference>
<dbReference type="GO" id="GO:0006622">
    <property type="term" value="P:protein targeting to lysosome"/>
    <property type="evidence" value="ECO:0007669"/>
    <property type="project" value="TreeGrafter"/>
</dbReference>
<evidence type="ECO:0000256" key="3">
    <source>
        <dbReference type="SAM" id="MobiDB-lite"/>
    </source>
</evidence>
<feature type="region of interest" description="Disordered" evidence="3">
    <location>
        <begin position="440"/>
        <end position="530"/>
    </location>
</feature>
<evidence type="ECO:0000256" key="2">
    <source>
        <dbReference type="ARBA" id="ARBA00022490"/>
    </source>
</evidence>
<dbReference type="SMART" id="SM00312">
    <property type="entry name" value="PX"/>
    <property type="match status" value="1"/>
</dbReference>
<dbReference type="GO" id="GO:0005886">
    <property type="term" value="C:plasma membrane"/>
    <property type="evidence" value="ECO:0007669"/>
    <property type="project" value="TreeGrafter"/>
</dbReference>
<dbReference type="FunFam" id="3.30.1520.10:FF:000010">
    <property type="entry name" value="PX domain-containing protein kinase-like protein isoform X6"/>
    <property type="match status" value="1"/>
</dbReference>
<protein>
    <submittedName>
        <fullName evidence="6">PX domain-containing protein kinase-like protein isoform X1</fullName>
    </submittedName>
</protein>
<dbReference type="SUPFAM" id="SSF64268">
    <property type="entry name" value="PX domain"/>
    <property type="match status" value="1"/>
</dbReference>
<accession>A0AAJ7TYL8</accession>
<dbReference type="InterPro" id="IPR011009">
    <property type="entry name" value="Kinase-like_dom_sf"/>
</dbReference>
<evidence type="ECO:0000313" key="5">
    <source>
        <dbReference type="Proteomes" id="UP001318040"/>
    </source>
</evidence>
<dbReference type="Gene3D" id="1.10.510.10">
    <property type="entry name" value="Transferase(Phosphotransferase) domain 1"/>
    <property type="match status" value="1"/>
</dbReference>
<dbReference type="GO" id="GO:0045022">
    <property type="term" value="P:early endosome to late endosome transport"/>
    <property type="evidence" value="ECO:0007669"/>
    <property type="project" value="TreeGrafter"/>
</dbReference>
<dbReference type="Pfam" id="PF00787">
    <property type="entry name" value="PX"/>
    <property type="match status" value="1"/>
</dbReference>
<dbReference type="Gene3D" id="3.30.1520.10">
    <property type="entry name" value="Phox-like domain"/>
    <property type="match status" value="1"/>
</dbReference>
<sequence length="613" mass="68360">MSLLEKRAPSKVLVDDTAPLACFIEAAHNVHTHTEYIVRVQRGPNPENSWQVKKRYSDFDALNTSLQVSGVPLALPPKRLLGKLEREFVAERQRGLQLYLDALTAHPVLATCTAVRLFLDPDSYPANYTELALQQVSMFFRSEPRWEVVEPLRDMGWRIRKRYFLIKPKEEPKTRQLLSWADFGPDQFLSTKDLQAAMKLLPNISHPYVAPAAFAEASESSGLVVRTINDKGTLRDLIHKTKPRDHFLYKYCSPRRSAPLDIAHVRLYGRQILEALRFLQERGFPYGHVHAGNVSVEGEACRLLDLENALLGLPSAMRGITAQYRKINTLDAVDVFSFGLLLHEMAYGAPPSAIPIDAPSLGPSSSPYIATVLESILSADALRSGLPTLQQLLATPLFRDVTLPNGGEKPQFKIPSRLREALKVAREAVENRLHEDQRTLHQFRKLSRAQSYHGSEEEKKKRKMLARKRAKKSRQLTTDETEEPPTNGTSTGSCTSSPPTTPSTPTPTGMVTHGVAHGHTGSRTVTSSNIETNGVTQRYVERQKETWIHTGYTWQHVLCAVRVVHSAACEVLRGVNDASACASPASIYCVCVCMRGMFVPWVSVKFVPSVLCA</sequence>
<dbReference type="AlphaFoldDB" id="A0AAJ7TYL8"/>
<feature type="compositionally biased region" description="Low complexity" evidence="3">
    <location>
        <begin position="484"/>
        <end position="498"/>
    </location>
</feature>
<evidence type="ECO:0000259" key="4">
    <source>
        <dbReference type="PROSITE" id="PS50195"/>
    </source>
</evidence>
<evidence type="ECO:0000256" key="1">
    <source>
        <dbReference type="ARBA" id="ARBA00004496"/>
    </source>
</evidence>
<dbReference type="RefSeq" id="XP_032825391.1">
    <property type="nucleotide sequence ID" value="XM_032969500.1"/>
</dbReference>
<feature type="compositionally biased region" description="Polar residues" evidence="3">
    <location>
        <begin position="521"/>
        <end position="530"/>
    </location>
</feature>
<dbReference type="CTD" id="54899"/>
<feature type="domain" description="PX" evidence="4">
    <location>
        <begin position="14"/>
        <end position="126"/>
    </location>
</feature>
<name>A0AAJ7TYL8_PETMA</name>
<organism evidence="5 6">
    <name type="scientific">Petromyzon marinus</name>
    <name type="common">Sea lamprey</name>
    <dbReference type="NCBI Taxonomy" id="7757"/>
    <lineage>
        <taxon>Eukaryota</taxon>
        <taxon>Metazoa</taxon>
        <taxon>Chordata</taxon>
        <taxon>Craniata</taxon>
        <taxon>Vertebrata</taxon>
        <taxon>Cyclostomata</taxon>
        <taxon>Hyperoartia</taxon>
        <taxon>Petromyzontiformes</taxon>
        <taxon>Petromyzontidae</taxon>
        <taxon>Petromyzon</taxon>
    </lineage>
</organism>
<gene>
    <name evidence="6" type="primary">PXK</name>
</gene>
<dbReference type="Proteomes" id="UP001318040">
    <property type="component" value="Chromosome 42"/>
</dbReference>
<keyword evidence="5" id="KW-1185">Reference proteome</keyword>
<dbReference type="GO" id="GO:0005770">
    <property type="term" value="C:late endosome"/>
    <property type="evidence" value="ECO:0007669"/>
    <property type="project" value="TreeGrafter"/>
</dbReference>
<dbReference type="InterPro" id="IPR036871">
    <property type="entry name" value="PX_dom_sf"/>
</dbReference>
<dbReference type="SUPFAM" id="SSF56112">
    <property type="entry name" value="Protein kinase-like (PK-like)"/>
    <property type="match status" value="1"/>
</dbReference>
<comment type="subcellular location">
    <subcellularLocation>
        <location evidence="1">Cytoplasm</location>
    </subcellularLocation>
</comment>
<evidence type="ECO:0000313" key="6">
    <source>
        <dbReference type="RefSeq" id="XP_032825391.1"/>
    </source>
</evidence>
<dbReference type="PANTHER" id="PTHR22999">
    <property type="entry name" value="PX SERINE/THREONINE KINASE PXK"/>
    <property type="match status" value="1"/>
</dbReference>
<dbReference type="GO" id="GO:0043271">
    <property type="term" value="P:negative regulation of monoatomic ion transport"/>
    <property type="evidence" value="ECO:0007669"/>
    <property type="project" value="TreeGrafter"/>
</dbReference>
<dbReference type="GO" id="GO:0008333">
    <property type="term" value="P:endosome to lysosome transport"/>
    <property type="evidence" value="ECO:0007669"/>
    <property type="project" value="TreeGrafter"/>
</dbReference>
<dbReference type="PROSITE" id="PS50195">
    <property type="entry name" value="PX"/>
    <property type="match status" value="1"/>
</dbReference>
<dbReference type="GO" id="GO:0035091">
    <property type="term" value="F:phosphatidylinositol binding"/>
    <property type="evidence" value="ECO:0007669"/>
    <property type="project" value="InterPro"/>
</dbReference>
<dbReference type="KEGG" id="pmrn:116951099"/>
<dbReference type="InterPro" id="IPR051837">
    <property type="entry name" value="SortingNexin/PXDomain-PKLike"/>
</dbReference>
<keyword evidence="2" id="KW-0963">Cytoplasm</keyword>
<dbReference type="PANTHER" id="PTHR22999:SF40">
    <property type="entry name" value="PX DOMAIN-CONTAINING PROTEIN KINASE-LIKE PROTEIN"/>
    <property type="match status" value="1"/>
</dbReference>
<feature type="compositionally biased region" description="Basic residues" evidence="3">
    <location>
        <begin position="460"/>
        <end position="474"/>
    </location>
</feature>
<reference evidence="6" key="1">
    <citation type="submission" date="2025-08" db="UniProtKB">
        <authorList>
            <consortium name="RefSeq"/>
        </authorList>
    </citation>
    <scope>IDENTIFICATION</scope>
    <source>
        <tissue evidence="6">Sperm</tissue>
    </source>
</reference>
<proteinExistence type="predicted"/>